<dbReference type="EMBL" id="JASCZI010120830">
    <property type="protein sequence ID" value="MED6154845.1"/>
    <property type="molecule type" value="Genomic_DNA"/>
</dbReference>
<evidence type="ECO:0000313" key="1">
    <source>
        <dbReference type="EMBL" id="MED6154845.1"/>
    </source>
</evidence>
<protein>
    <submittedName>
        <fullName evidence="1">Uncharacterized protein</fullName>
    </submittedName>
</protein>
<proteinExistence type="predicted"/>
<keyword evidence="2" id="KW-1185">Reference proteome</keyword>
<organism evidence="1 2">
    <name type="scientific">Stylosanthes scabra</name>
    <dbReference type="NCBI Taxonomy" id="79078"/>
    <lineage>
        <taxon>Eukaryota</taxon>
        <taxon>Viridiplantae</taxon>
        <taxon>Streptophyta</taxon>
        <taxon>Embryophyta</taxon>
        <taxon>Tracheophyta</taxon>
        <taxon>Spermatophyta</taxon>
        <taxon>Magnoliopsida</taxon>
        <taxon>eudicotyledons</taxon>
        <taxon>Gunneridae</taxon>
        <taxon>Pentapetalae</taxon>
        <taxon>rosids</taxon>
        <taxon>fabids</taxon>
        <taxon>Fabales</taxon>
        <taxon>Fabaceae</taxon>
        <taxon>Papilionoideae</taxon>
        <taxon>50 kb inversion clade</taxon>
        <taxon>dalbergioids sensu lato</taxon>
        <taxon>Dalbergieae</taxon>
        <taxon>Pterocarpus clade</taxon>
        <taxon>Stylosanthes</taxon>
    </lineage>
</organism>
<reference evidence="1 2" key="1">
    <citation type="journal article" date="2023" name="Plants (Basel)">
        <title>Bridging the Gap: Combining Genomics and Transcriptomics Approaches to Understand Stylosanthes scabra, an Orphan Legume from the Brazilian Caatinga.</title>
        <authorList>
            <person name="Ferreira-Neto J.R.C."/>
            <person name="da Silva M.D."/>
            <person name="Binneck E."/>
            <person name="de Melo N.F."/>
            <person name="da Silva R.H."/>
            <person name="de Melo A.L.T.M."/>
            <person name="Pandolfi V."/>
            <person name="Bustamante F.O."/>
            <person name="Brasileiro-Vidal A.C."/>
            <person name="Benko-Iseppon A.M."/>
        </authorList>
    </citation>
    <scope>NUCLEOTIDE SEQUENCE [LARGE SCALE GENOMIC DNA]</scope>
    <source>
        <tissue evidence="1">Leaves</tissue>
    </source>
</reference>
<sequence length="274" mass="31821">MDREDFGTLLPGNEPSDYVMELMAFATAWTQTQLQETSHWSLPVHFSDFVLGVMLRLKTYSPSSWMIGSRDRRALDTDNYGNRREGKNILKNTTNLLNNIYVQMKEMNYTTKEELNYQIKEPHLYLMVVDIPRTKIWLFDSFPNNDAAKGRIYAATAMARVLDHIIRVGFHDIEVLGKRPPLDKWEPEFVLDVPNMGNPYKDKLWILLWLQMEQYFAEGTFSKPKSHIGNVSNKVRMDTALALVDDHLNELRTGIKARARKDWDDRRVIPSAAP</sequence>
<gene>
    <name evidence="1" type="ORF">PIB30_000349</name>
</gene>
<evidence type="ECO:0000313" key="2">
    <source>
        <dbReference type="Proteomes" id="UP001341840"/>
    </source>
</evidence>
<dbReference type="Proteomes" id="UP001341840">
    <property type="component" value="Unassembled WGS sequence"/>
</dbReference>
<name>A0ABU6U130_9FABA</name>
<accession>A0ABU6U130</accession>
<comment type="caution">
    <text evidence="1">The sequence shown here is derived from an EMBL/GenBank/DDBJ whole genome shotgun (WGS) entry which is preliminary data.</text>
</comment>